<feature type="binding site" evidence="5">
    <location>
        <position position="40"/>
    </location>
    <ligand>
        <name>isopentenyl diphosphate</name>
        <dbReference type="ChEBI" id="CHEBI:128769"/>
    </ligand>
</feature>
<name>A0A3S9P097_9BACT</name>
<keyword evidence="5 6" id="KW-0560">Oxidoreductase</keyword>
<feature type="binding site" evidence="5">
    <location>
        <position position="128"/>
    </location>
    <ligand>
        <name>dimethylallyl diphosphate</name>
        <dbReference type="ChEBI" id="CHEBI:57623"/>
    </ligand>
</feature>
<dbReference type="GO" id="GO:0050992">
    <property type="term" value="P:dimethylallyl diphosphate biosynthetic process"/>
    <property type="evidence" value="ECO:0007669"/>
    <property type="project" value="UniProtKB-UniRule"/>
</dbReference>
<dbReference type="RefSeq" id="WP_126612269.1">
    <property type="nucleotide sequence ID" value="NZ_CP034562.1"/>
</dbReference>
<keyword evidence="7" id="KW-1185">Reference proteome</keyword>
<comment type="catalytic activity">
    <reaction evidence="5">
        <text>isopentenyl diphosphate + 2 oxidized [2Fe-2S]-[ferredoxin] + H2O = (2E)-4-hydroxy-3-methylbut-2-enyl diphosphate + 2 reduced [2Fe-2S]-[ferredoxin] + 2 H(+)</text>
        <dbReference type="Rhea" id="RHEA:24488"/>
        <dbReference type="Rhea" id="RHEA-COMP:10000"/>
        <dbReference type="Rhea" id="RHEA-COMP:10001"/>
        <dbReference type="ChEBI" id="CHEBI:15377"/>
        <dbReference type="ChEBI" id="CHEBI:15378"/>
        <dbReference type="ChEBI" id="CHEBI:33737"/>
        <dbReference type="ChEBI" id="CHEBI:33738"/>
        <dbReference type="ChEBI" id="CHEBI:128753"/>
        <dbReference type="ChEBI" id="CHEBI:128769"/>
        <dbReference type="EC" id="1.17.7.4"/>
    </reaction>
</comment>
<comment type="pathway">
    <text evidence="5">Isoprenoid biosynthesis; dimethylallyl diphosphate biosynthesis; dimethylallyl diphosphate from (2E)-4-hydroxy-3-methylbutenyl diphosphate: step 1/1.</text>
</comment>
<feature type="binding site" evidence="5">
    <location>
        <position position="74"/>
    </location>
    <ligand>
        <name>(2E)-4-hydroxy-3-methylbut-2-enyl diphosphate</name>
        <dbReference type="ChEBI" id="CHEBI:128753"/>
    </ligand>
</feature>
<reference evidence="6 7" key="1">
    <citation type="submission" date="2018-12" db="EMBL/GenBank/DDBJ databases">
        <title>Flammeovirga pectinis sp. nov., isolated from the gut of the Korean scallop, Patinopecten yessoensis.</title>
        <authorList>
            <person name="Bae J.-W."/>
            <person name="Jeong Y.-S."/>
            <person name="Kang W."/>
        </authorList>
    </citation>
    <scope>NUCLEOTIDE SEQUENCE [LARGE SCALE GENOMIC DNA]</scope>
    <source>
        <strain evidence="6 7">L12M1</strain>
    </source>
</reference>
<dbReference type="PANTHER" id="PTHR30426">
    <property type="entry name" value="4-HYDROXY-3-METHYLBUT-2-ENYL DIPHOSPHATE REDUCTASE"/>
    <property type="match status" value="1"/>
</dbReference>
<feature type="binding site" evidence="5">
    <location>
        <position position="276"/>
    </location>
    <ligand>
        <name>dimethylallyl diphosphate</name>
        <dbReference type="ChEBI" id="CHEBI:57623"/>
    </ligand>
</feature>
<feature type="binding site" evidence="5">
    <location>
        <position position="232"/>
    </location>
    <ligand>
        <name>isopentenyl diphosphate</name>
        <dbReference type="ChEBI" id="CHEBI:128769"/>
    </ligand>
</feature>
<accession>A0A3S9P097</accession>
<evidence type="ECO:0000256" key="5">
    <source>
        <dbReference type="HAMAP-Rule" id="MF_00191"/>
    </source>
</evidence>
<evidence type="ECO:0000256" key="4">
    <source>
        <dbReference type="ARBA" id="ARBA00023014"/>
    </source>
</evidence>
<feature type="active site" description="Proton donor" evidence="5">
    <location>
        <position position="130"/>
    </location>
</feature>
<feature type="binding site" evidence="5">
    <location>
        <position position="128"/>
    </location>
    <ligand>
        <name>isopentenyl diphosphate</name>
        <dbReference type="ChEBI" id="CHEBI:128769"/>
    </ligand>
</feature>
<evidence type="ECO:0000256" key="3">
    <source>
        <dbReference type="ARBA" id="ARBA00023004"/>
    </source>
</evidence>
<dbReference type="PANTHER" id="PTHR30426:SF0">
    <property type="entry name" value="4-HYDROXY-3-METHYLBUT-2-ENYL DIPHOSPHATE REDUCTASE"/>
    <property type="match status" value="1"/>
</dbReference>
<evidence type="ECO:0000313" key="6">
    <source>
        <dbReference type="EMBL" id="AZQ61611.1"/>
    </source>
</evidence>
<dbReference type="KEGG" id="fll:EI427_05005"/>
<feature type="binding site" evidence="5">
    <location>
        <position position="234"/>
    </location>
    <ligand>
        <name>(2E)-4-hydroxy-3-methylbut-2-enyl diphosphate</name>
        <dbReference type="ChEBI" id="CHEBI:128753"/>
    </ligand>
</feature>
<feature type="binding site" evidence="5">
    <location>
        <position position="74"/>
    </location>
    <ligand>
        <name>isopentenyl diphosphate</name>
        <dbReference type="ChEBI" id="CHEBI:128769"/>
    </ligand>
</feature>
<evidence type="ECO:0000256" key="2">
    <source>
        <dbReference type="ARBA" id="ARBA00022723"/>
    </source>
</evidence>
<feature type="binding site" evidence="5">
    <location>
        <position position="276"/>
    </location>
    <ligand>
        <name>(2E)-4-hydroxy-3-methylbut-2-enyl diphosphate</name>
        <dbReference type="ChEBI" id="CHEBI:128753"/>
    </ligand>
</feature>
<dbReference type="EMBL" id="CP034562">
    <property type="protein sequence ID" value="AZQ61611.1"/>
    <property type="molecule type" value="Genomic_DNA"/>
</dbReference>
<dbReference type="NCBIfam" id="NF002187">
    <property type="entry name" value="PRK01045.1-1"/>
    <property type="match status" value="1"/>
</dbReference>
<feature type="binding site" evidence="5">
    <location>
        <position position="234"/>
    </location>
    <ligand>
        <name>isopentenyl diphosphate</name>
        <dbReference type="ChEBI" id="CHEBI:128769"/>
    </ligand>
</feature>
<comment type="function">
    <text evidence="5">Catalyzes the conversion of 1-hydroxy-2-methyl-2-(E)-butenyl 4-diphosphate (HMBPP) into a mixture of isopentenyl diphosphate (IPP) and dimethylallyl diphosphate (DMAPP). Acts in the terminal step of the DOXP/MEP pathway for isoprenoid precursor biosynthesis.</text>
</comment>
<feature type="binding site" evidence="5">
    <location>
        <position position="74"/>
    </location>
    <ligand>
        <name>dimethylallyl diphosphate</name>
        <dbReference type="ChEBI" id="CHEBI:57623"/>
    </ligand>
</feature>
<feature type="binding site" evidence="5">
    <location>
        <position position="96"/>
    </location>
    <ligand>
        <name>[4Fe-4S] cluster</name>
        <dbReference type="ChEBI" id="CHEBI:49883"/>
    </ligand>
</feature>
<feature type="binding site" evidence="5">
    <location>
        <position position="40"/>
    </location>
    <ligand>
        <name>(2E)-4-hydroxy-3-methylbut-2-enyl diphosphate</name>
        <dbReference type="ChEBI" id="CHEBI:128753"/>
    </ligand>
</feature>
<keyword evidence="3 5" id="KW-0408">Iron</keyword>
<dbReference type="HAMAP" id="MF_00191">
    <property type="entry name" value="IspH"/>
    <property type="match status" value="1"/>
</dbReference>
<feature type="binding site" evidence="5">
    <location>
        <position position="233"/>
    </location>
    <ligand>
        <name>(2E)-4-hydroxy-3-methylbut-2-enyl diphosphate</name>
        <dbReference type="ChEBI" id="CHEBI:128753"/>
    </ligand>
</feature>
<comment type="similarity">
    <text evidence="5">Belongs to the IspH family.</text>
</comment>
<dbReference type="AlphaFoldDB" id="A0A3S9P097"/>
<organism evidence="6 7">
    <name type="scientific">Flammeovirga pectinis</name>
    <dbReference type="NCBI Taxonomy" id="2494373"/>
    <lineage>
        <taxon>Bacteria</taxon>
        <taxon>Pseudomonadati</taxon>
        <taxon>Bacteroidota</taxon>
        <taxon>Cytophagia</taxon>
        <taxon>Cytophagales</taxon>
        <taxon>Flammeovirgaceae</taxon>
        <taxon>Flammeovirga</taxon>
    </lineage>
</organism>
<comment type="catalytic activity">
    <reaction evidence="5">
        <text>dimethylallyl diphosphate + 2 oxidized [2Fe-2S]-[ferredoxin] + H2O = (2E)-4-hydroxy-3-methylbut-2-enyl diphosphate + 2 reduced [2Fe-2S]-[ferredoxin] + 2 H(+)</text>
        <dbReference type="Rhea" id="RHEA:24825"/>
        <dbReference type="Rhea" id="RHEA-COMP:10000"/>
        <dbReference type="Rhea" id="RHEA-COMP:10001"/>
        <dbReference type="ChEBI" id="CHEBI:15377"/>
        <dbReference type="ChEBI" id="CHEBI:15378"/>
        <dbReference type="ChEBI" id="CHEBI:33737"/>
        <dbReference type="ChEBI" id="CHEBI:33738"/>
        <dbReference type="ChEBI" id="CHEBI:57623"/>
        <dbReference type="ChEBI" id="CHEBI:128753"/>
        <dbReference type="EC" id="1.17.7.4"/>
    </reaction>
</comment>
<comment type="cofactor">
    <cofactor evidence="5">
        <name>[4Fe-4S] cluster</name>
        <dbReference type="ChEBI" id="CHEBI:49883"/>
    </cofactor>
    <text evidence="5">Binds 1 [4Fe-4S] cluster per subunit.</text>
</comment>
<keyword evidence="1 5" id="KW-0004">4Fe-4S</keyword>
<feature type="binding site" evidence="5">
    <location>
        <position position="12"/>
    </location>
    <ligand>
        <name>[4Fe-4S] cluster</name>
        <dbReference type="ChEBI" id="CHEBI:49883"/>
    </ligand>
</feature>
<keyword evidence="2 5" id="KW-0479">Metal-binding</keyword>
<dbReference type="GO" id="GO:0016114">
    <property type="term" value="P:terpenoid biosynthetic process"/>
    <property type="evidence" value="ECO:0007669"/>
    <property type="project" value="UniProtKB-UniRule"/>
</dbReference>
<proteinExistence type="inferred from homology"/>
<feature type="binding site" evidence="5">
    <location>
        <position position="276"/>
    </location>
    <ligand>
        <name>isopentenyl diphosphate</name>
        <dbReference type="ChEBI" id="CHEBI:128769"/>
    </ligand>
</feature>
<feature type="binding site" evidence="5">
    <location>
        <position position="234"/>
    </location>
    <ligand>
        <name>dimethylallyl diphosphate</name>
        <dbReference type="ChEBI" id="CHEBI:57623"/>
    </ligand>
</feature>
<feature type="binding site" evidence="5">
    <location>
        <position position="232"/>
    </location>
    <ligand>
        <name>(2E)-4-hydroxy-3-methylbut-2-enyl diphosphate</name>
        <dbReference type="ChEBI" id="CHEBI:128753"/>
    </ligand>
</feature>
<feature type="binding site" evidence="5">
    <location>
        <position position="40"/>
    </location>
    <ligand>
        <name>dimethylallyl diphosphate</name>
        <dbReference type="ChEBI" id="CHEBI:57623"/>
    </ligand>
</feature>
<feature type="binding site" evidence="5">
    <location>
        <position position="233"/>
    </location>
    <ligand>
        <name>isopentenyl diphosphate</name>
        <dbReference type="ChEBI" id="CHEBI:128769"/>
    </ligand>
</feature>
<protein>
    <recommendedName>
        <fullName evidence="5">4-hydroxy-3-methylbut-2-enyl diphosphate reductase</fullName>
        <shortName evidence="5">HMBPP reductase</shortName>
        <ecNumber evidence="5">1.17.7.4</ecNumber>
    </recommendedName>
</protein>
<dbReference type="EC" id="1.17.7.4" evidence="5"/>
<feature type="binding site" evidence="5">
    <location>
        <position position="204"/>
    </location>
    <ligand>
        <name>[4Fe-4S] cluster</name>
        <dbReference type="ChEBI" id="CHEBI:49883"/>
    </ligand>
</feature>
<evidence type="ECO:0000313" key="7">
    <source>
        <dbReference type="Proteomes" id="UP000267268"/>
    </source>
</evidence>
<comment type="pathway">
    <text evidence="5">Isoprenoid biosynthesis; isopentenyl diphosphate biosynthesis via DXP pathway; isopentenyl diphosphate from 1-deoxy-D-xylulose 5-phosphate: step 6/6.</text>
</comment>
<dbReference type="NCBIfam" id="TIGR00216">
    <property type="entry name" value="ispH_lytB"/>
    <property type="match status" value="1"/>
</dbReference>
<dbReference type="UniPathway" id="UPA00059">
    <property type="reaction ID" value="UER00105"/>
</dbReference>
<keyword evidence="4 5" id="KW-0411">Iron-sulfur</keyword>
<dbReference type="GO" id="GO:0051745">
    <property type="term" value="F:4-hydroxy-3-methylbut-2-enyl diphosphate reductase activity"/>
    <property type="evidence" value="ECO:0007669"/>
    <property type="project" value="UniProtKB-UniRule"/>
</dbReference>
<keyword evidence="5" id="KW-0414">Isoprene biosynthesis</keyword>
<dbReference type="GO" id="GO:0046872">
    <property type="term" value="F:metal ion binding"/>
    <property type="evidence" value="ECO:0007669"/>
    <property type="project" value="UniProtKB-KW"/>
</dbReference>
<feature type="binding site" evidence="5">
    <location>
        <position position="233"/>
    </location>
    <ligand>
        <name>dimethylallyl diphosphate</name>
        <dbReference type="ChEBI" id="CHEBI:57623"/>
    </ligand>
</feature>
<dbReference type="OrthoDB" id="9777362at2"/>
<dbReference type="CDD" id="cd13944">
    <property type="entry name" value="lytB_ispH"/>
    <property type="match status" value="1"/>
</dbReference>
<dbReference type="InterPro" id="IPR003451">
    <property type="entry name" value="LytB/IspH"/>
</dbReference>
<dbReference type="Proteomes" id="UP000267268">
    <property type="component" value="Chromosome 1"/>
</dbReference>
<dbReference type="GO" id="GO:0019288">
    <property type="term" value="P:isopentenyl diphosphate biosynthetic process, methylerythritol 4-phosphate pathway"/>
    <property type="evidence" value="ECO:0007669"/>
    <property type="project" value="UniProtKB-UniRule"/>
</dbReference>
<dbReference type="Gene3D" id="3.40.1010.20">
    <property type="entry name" value="4-hydroxy-3-methylbut-2-enyl diphosphate reductase, catalytic domain"/>
    <property type="match status" value="2"/>
</dbReference>
<feature type="binding site" evidence="5">
    <location>
        <position position="166"/>
    </location>
    <ligand>
        <name>(2E)-4-hydroxy-3-methylbut-2-enyl diphosphate</name>
        <dbReference type="ChEBI" id="CHEBI:128753"/>
    </ligand>
</feature>
<dbReference type="Pfam" id="PF02401">
    <property type="entry name" value="LYTB"/>
    <property type="match status" value="1"/>
</dbReference>
<feature type="binding site" evidence="5">
    <location>
        <position position="128"/>
    </location>
    <ligand>
        <name>(2E)-4-hydroxy-3-methylbut-2-enyl diphosphate</name>
        <dbReference type="ChEBI" id="CHEBI:128753"/>
    </ligand>
</feature>
<gene>
    <name evidence="5" type="primary">ispH</name>
    <name evidence="6" type="ORF">EI427_05005</name>
</gene>
<dbReference type="GO" id="GO:0051539">
    <property type="term" value="F:4 iron, 4 sulfur cluster binding"/>
    <property type="evidence" value="ECO:0007669"/>
    <property type="project" value="UniProtKB-UniRule"/>
</dbReference>
<dbReference type="Gene3D" id="3.40.50.11270">
    <property type="match status" value="1"/>
</dbReference>
<feature type="binding site" evidence="5">
    <location>
        <position position="232"/>
    </location>
    <ligand>
        <name>dimethylallyl diphosphate</name>
        <dbReference type="ChEBI" id="CHEBI:57623"/>
    </ligand>
</feature>
<evidence type="ECO:0000256" key="1">
    <source>
        <dbReference type="ARBA" id="ARBA00022485"/>
    </source>
</evidence>
<sequence length="298" mass="33458">MEVSIDQKSGYCFGVEFAIQMAEEEMDESGKLYCLGDIVHNSMEVKRLRDKGLVIIDREQLENLYNCKVLIRAHGEPPATYKTAIENNIELIDASCPVVLKLQNRVKNAYDKTDAKEGQLIIYGKPGHAEVIGLTGQTGDNCIIVSSIEDLEKVDFKRPITLFSQTTKSTKGFYELKAEIEKRVDAEHGEDAHKELFNANDSICRQVSNREPQMVKFSGEMDVIIFVSGKKSSNGKALYNVCLKNNPRSYFVENEQEINLDWINPNDKVGISGATSTPMWLMEQVKSYLEANTSAITV</sequence>
<dbReference type="UniPathway" id="UPA00056">
    <property type="reaction ID" value="UER00097"/>
</dbReference>